<dbReference type="Gene3D" id="3.90.180.10">
    <property type="entry name" value="Medium-chain alcohol dehydrogenases, catalytic domain"/>
    <property type="match status" value="1"/>
</dbReference>
<dbReference type="InterPro" id="IPR013154">
    <property type="entry name" value="ADH-like_N"/>
</dbReference>
<accession>A0ABQ6K8W8</accession>
<dbReference type="PANTHER" id="PTHR44154">
    <property type="entry name" value="QUINONE OXIDOREDUCTASE"/>
    <property type="match status" value="1"/>
</dbReference>
<dbReference type="InterPro" id="IPR051603">
    <property type="entry name" value="Zinc-ADH_QOR/CCCR"/>
</dbReference>
<keyword evidence="1" id="KW-0521">NADP</keyword>
<evidence type="ECO:0000313" key="4">
    <source>
        <dbReference type="Proteomes" id="UP001157034"/>
    </source>
</evidence>
<evidence type="ECO:0000313" key="3">
    <source>
        <dbReference type="EMBL" id="GMA96713.1"/>
    </source>
</evidence>
<dbReference type="Gene3D" id="3.40.50.720">
    <property type="entry name" value="NAD(P)-binding Rossmann-like Domain"/>
    <property type="match status" value="1"/>
</dbReference>
<dbReference type="SUPFAM" id="SSF50129">
    <property type="entry name" value="GroES-like"/>
    <property type="match status" value="1"/>
</dbReference>
<organism evidence="3 4">
    <name type="scientific">Pseudolysinimonas kribbensis</name>
    <dbReference type="NCBI Taxonomy" id="433641"/>
    <lineage>
        <taxon>Bacteria</taxon>
        <taxon>Bacillati</taxon>
        <taxon>Actinomycetota</taxon>
        <taxon>Actinomycetes</taxon>
        <taxon>Micrococcales</taxon>
        <taxon>Microbacteriaceae</taxon>
        <taxon>Pseudolysinimonas</taxon>
    </lineage>
</organism>
<dbReference type="Proteomes" id="UP001157034">
    <property type="component" value="Unassembled WGS sequence"/>
</dbReference>
<dbReference type="Pfam" id="PF13602">
    <property type="entry name" value="ADH_zinc_N_2"/>
    <property type="match status" value="1"/>
</dbReference>
<gene>
    <name evidence="3" type="ORF">GCM10025881_35370</name>
</gene>
<dbReference type="InterPro" id="IPR011032">
    <property type="entry name" value="GroES-like_sf"/>
</dbReference>
<dbReference type="InterPro" id="IPR036291">
    <property type="entry name" value="NAD(P)-bd_dom_sf"/>
</dbReference>
<dbReference type="CDD" id="cd05289">
    <property type="entry name" value="MDR_like_2"/>
    <property type="match status" value="1"/>
</dbReference>
<proteinExistence type="predicted"/>
<comment type="caution">
    <text evidence="3">The sequence shown here is derived from an EMBL/GenBank/DDBJ whole genome shotgun (WGS) entry which is preliminary data.</text>
</comment>
<name>A0ABQ6K8W8_9MICO</name>
<reference evidence="4" key="1">
    <citation type="journal article" date="2019" name="Int. J. Syst. Evol. Microbiol.">
        <title>The Global Catalogue of Microorganisms (GCM) 10K type strain sequencing project: providing services to taxonomists for standard genome sequencing and annotation.</title>
        <authorList>
            <consortium name="The Broad Institute Genomics Platform"/>
            <consortium name="The Broad Institute Genome Sequencing Center for Infectious Disease"/>
            <person name="Wu L."/>
            <person name="Ma J."/>
        </authorList>
    </citation>
    <scope>NUCLEOTIDE SEQUENCE [LARGE SCALE GENOMIC DNA]</scope>
    <source>
        <strain evidence="4">NBRC 108894</strain>
    </source>
</reference>
<dbReference type="RefSeq" id="WP_284255234.1">
    <property type="nucleotide sequence ID" value="NZ_BAAAQO010000004.1"/>
</dbReference>
<dbReference type="InterPro" id="IPR020843">
    <property type="entry name" value="ER"/>
</dbReference>
<dbReference type="PANTHER" id="PTHR44154:SF1">
    <property type="entry name" value="QUINONE OXIDOREDUCTASE"/>
    <property type="match status" value="1"/>
</dbReference>
<sequence>MSRVVRFDRFGGPDVLRVVDEPDAEPGEGEVRIALRAAGLNPADAKRRSAPGAYDVSFPSGIGRELAGVVEATGPRVQRLVAGDQVFGSVPDGAFAERLVQSETFFARKPEDMSWEVAGGLALAGQTAWDALGSQNLHAGDTILVSAAAGGVGVVLGQLAVHRGIRVIGSASRGNHAWLASRGVEPVEYGDGFVAAVRERAPDGATAAFDLHGPEAIRQFLELGIAPERINTNATDPGPFGIRRVGRGPTDLDTLGALAALVVSGRIELPIAASYPFERVREAFERLETGHLRGKVVITGDAPVSVALATPEP</sequence>
<protein>
    <submittedName>
        <fullName evidence="3">Oxidoreductase</fullName>
    </submittedName>
</protein>
<dbReference type="SUPFAM" id="SSF51735">
    <property type="entry name" value="NAD(P)-binding Rossmann-fold domains"/>
    <property type="match status" value="1"/>
</dbReference>
<feature type="domain" description="Enoyl reductase (ER)" evidence="2">
    <location>
        <begin position="11"/>
        <end position="298"/>
    </location>
</feature>
<dbReference type="Pfam" id="PF08240">
    <property type="entry name" value="ADH_N"/>
    <property type="match status" value="1"/>
</dbReference>
<dbReference type="SMART" id="SM00829">
    <property type="entry name" value="PKS_ER"/>
    <property type="match status" value="1"/>
</dbReference>
<keyword evidence="4" id="KW-1185">Reference proteome</keyword>
<dbReference type="EMBL" id="BSVB01000001">
    <property type="protein sequence ID" value="GMA96713.1"/>
    <property type="molecule type" value="Genomic_DNA"/>
</dbReference>
<evidence type="ECO:0000256" key="1">
    <source>
        <dbReference type="ARBA" id="ARBA00022857"/>
    </source>
</evidence>
<evidence type="ECO:0000259" key="2">
    <source>
        <dbReference type="SMART" id="SM00829"/>
    </source>
</evidence>